<dbReference type="EMBL" id="JAEACQ010000245">
    <property type="protein sequence ID" value="MBL7630272.1"/>
    <property type="molecule type" value="Genomic_DNA"/>
</dbReference>
<comment type="caution">
    <text evidence="3">The sequence shown here is derived from an EMBL/GenBank/DDBJ whole genome shotgun (WGS) entry which is preliminary data.</text>
</comment>
<evidence type="ECO:0000256" key="1">
    <source>
        <dbReference type="SAM" id="MobiDB-lite"/>
    </source>
</evidence>
<dbReference type="AlphaFoldDB" id="A0A937UQI6"/>
<evidence type="ECO:0000313" key="3">
    <source>
        <dbReference type="EMBL" id="MBL7630272.1"/>
    </source>
</evidence>
<reference evidence="3" key="1">
    <citation type="submission" date="2020-12" db="EMBL/GenBank/DDBJ databases">
        <title>Genomic characterization of non-nitrogen-fixing Frankia strains.</title>
        <authorList>
            <person name="Carlos-Shanley C."/>
            <person name="Guerra T."/>
            <person name="Hahn D."/>
        </authorList>
    </citation>
    <scope>NUCLEOTIDE SEQUENCE</scope>
    <source>
        <strain evidence="3">CN6</strain>
    </source>
</reference>
<keyword evidence="2" id="KW-1133">Transmembrane helix</keyword>
<accession>A0A937UQI6</accession>
<keyword evidence="2" id="KW-0472">Membrane</keyword>
<dbReference type="RefSeq" id="WP_203003240.1">
    <property type="nucleotide sequence ID" value="NZ_JADWYU010000094.1"/>
</dbReference>
<feature type="transmembrane region" description="Helical" evidence="2">
    <location>
        <begin position="26"/>
        <end position="43"/>
    </location>
</feature>
<gene>
    <name evidence="3" type="ORF">I7412_24550</name>
</gene>
<protein>
    <submittedName>
        <fullName evidence="3">PrgI family protein</fullName>
    </submittedName>
</protein>
<keyword evidence="2" id="KW-0812">Transmembrane</keyword>
<dbReference type="Pfam" id="PF12666">
    <property type="entry name" value="PrgI"/>
    <property type="match status" value="1"/>
</dbReference>
<evidence type="ECO:0000313" key="4">
    <source>
        <dbReference type="Proteomes" id="UP000604475"/>
    </source>
</evidence>
<name>A0A937UQI6_9ACTN</name>
<dbReference type="Proteomes" id="UP000604475">
    <property type="component" value="Unassembled WGS sequence"/>
</dbReference>
<proteinExistence type="predicted"/>
<feature type="transmembrane region" description="Helical" evidence="2">
    <location>
        <begin position="49"/>
        <end position="69"/>
    </location>
</feature>
<feature type="compositionally biased region" description="Basic residues" evidence="1">
    <location>
        <begin position="382"/>
        <end position="392"/>
    </location>
</feature>
<dbReference type="InterPro" id="IPR024414">
    <property type="entry name" value="Uncharacterised_PrgI"/>
</dbReference>
<organism evidence="3 4">
    <name type="scientific">Frankia nepalensis</name>
    <dbReference type="NCBI Taxonomy" id="1836974"/>
    <lineage>
        <taxon>Bacteria</taxon>
        <taxon>Bacillati</taxon>
        <taxon>Actinomycetota</taxon>
        <taxon>Actinomycetes</taxon>
        <taxon>Frankiales</taxon>
        <taxon>Frankiaceae</taxon>
        <taxon>Frankia</taxon>
    </lineage>
</organism>
<feature type="compositionally biased region" description="Basic and acidic residues" evidence="1">
    <location>
        <begin position="110"/>
        <end position="127"/>
    </location>
</feature>
<feature type="compositionally biased region" description="Polar residues" evidence="1">
    <location>
        <begin position="370"/>
        <end position="379"/>
    </location>
</feature>
<sequence length="416" mass="43701">MTHPVRIPADIDREDRLLGNLTARQLLILAAAGALLYLAWLLTASFVPLPLFALGAVPVVVTAAVLALGQRDGLSLDRLLLAAARQRDTPRRQVSAPEGITPPPAWLTDRATHQPEQTGRRGRDRQNTEPPAPLRFPTRDVTHAGMIDLGADGVATVAVASTVNFALRTPGEQEALVAAFARYLHSLTSGVQILVRAERLDLSAQIHELHAAATALPHPALAAAAVEHAGYLGQLATDTDLLHRQVLLVLREPLAGSTPADGLGAAAGAARHRRRTRDSQRAADAARRAAQVRLVRRLAEAADLLAPAGIVITPLGAGAVTGVLASACNPAGLLSASEDLAAPDDIITAAEPEPAPPDPISAPGGRRETTSPGWIPTTNDGRRRRASRRTARRPTGLGPYTPEASDAPGTDEDSWS</sequence>
<evidence type="ECO:0000256" key="2">
    <source>
        <dbReference type="SAM" id="Phobius"/>
    </source>
</evidence>
<feature type="region of interest" description="Disordered" evidence="1">
    <location>
        <begin position="261"/>
        <end position="284"/>
    </location>
</feature>
<feature type="region of interest" description="Disordered" evidence="1">
    <location>
        <begin position="87"/>
        <end position="138"/>
    </location>
</feature>
<feature type="region of interest" description="Disordered" evidence="1">
    <location>
        <begin position="349"/>
        <end position="416"/>
    </location>
</feature>
<keyword evidence="4" id="KW-1185">Reference proteome</keyword>